<dbReference type="Gene3D" id="3.30.420.580">
    <property type="match status" value="1"/>
</dbReference>
<dbReference type="Gene3D" id="3.90.640.10">
    <property type="entry name" value="Actin, Chain A, domain 4"/>
    <property type="match status" value="1"/>
</dbReference>
<feature type="compositionally biased region" description="Basic and acidic residues" evidence="2">
    <location>
        <begin position="278"/>
        <end position="289"/>
    </location>
</feature>
<dbReference type="InterPro" id="IPR043129">
    <property type="entry name" value="ATPase_NBD"/>
</dbReference>
<dbReference type="eggNOG" id="KOG0797">
    <property type="taxonomic scope" value="Eukaryota"/>
</dbReference>
<dbReference type="EMBL" id="CP017556">
    <property type="protein sequence ID" value="AOW03580.1"/>
    <property type="molecule type" value="Genomic_DNA"/>
</dbReference>
<name>A0A1H6Q7G6_YARLL</name>
<dbReference type="GO" id="GO:0034080">
    <property type="term" value="P:CENP-A containing chromatin assembly"/>
    <property type="evidence" value="ECO:0007669"/>
    <property type="project" value="EnsemblFungi"/>
</dbReference>
<dbReference type="VEuPathDB" id="FungiDB:YALI0_D04719g"/>
<feature type="region of interest" description="Disordered" evidence="2">
    <location>
        <begin position="143"/>
        <end position="174"/>
    </location>
</feature>
<gene>
    <name evidence="4" type="ORF">B0I71DRAFT_129158</name>
    <name evidence="3" type="ORF">YALI1_D05822g</name>
</gene>
<feature type="compositionally biased region" description="Low complexity" evidence="2">
    <location>
        <begin position="39"/>
        <end position="65"/>
    </location>
</feature>
<dbReference type="OMA" id="AYKCMWA"/>
<dbReference type="RefSeq" id="XP_502414.1">
    <property type="nucleotide sequence ID" value="XM_502414.1"/>
</dbReference>
<reference evidence="4 6" key="2">
    <citation type="submission" date="2018-07" db="EMBL/GenBank/DDBJ databases">
        <title>Draft Genome Assemblies for Five Robust Yarrowia lipolytica Strains Exhibiting High Lipid Production and Pentose Sugar Utilization and Sugar Alcohol Secretion from Undetoxified Lignocellulosic Biomass Hydrolysates.</title>
        <authorList>
            <consortium name="DOE Joint Genome Institute"/>
            <person name="Walker C."/>
            <person name="Ryu S."/>
            <person name="Na H."/>
            <person name="Zane M."/>
            <person name="LaButti K."/>
            <person name="Lipzen A."/>
            <person name="Haridas S."/>
            <person name="Barry K."/>
            <person name="Grigoriev I.V."/>
            <person name="Quarterman J."/>
            <person name="Slininger P."/>
            <person name="Dien B."/>
            <person name="Trinh C.T."/>
        </authorList>
    </citation>
    <scope>NUCLEOTIDE SEQUENCE [LARGE SCALE GENOMIC DNA]</scope>
    <source>
        <strain evidence="4 6">YB392</strain>
    </source>
</reference>
<dbReference type="SUPFAM" id="SSF53067">
    <property type="entry name" value="Actin-like ATPase domain"/>
    <property type="match status" value="2"/>
</dbReference>
<evidence type="ECO:0000313" key="6">
    <source>
        <dbReference type="Proteomes" id="UP000256601"/>
    </source>
</evidence>
<sequence length="728" mass="80303">MDDIDSDDIPSSTLGATPSELGDYEPASLPDDLNRGTETPTGTPSATPTGTPAPGASKKSSSKAGVNSLTKSGALKQKPGPKPGGGKVKSSSGGSAKAAVNPGLKQTTFSMVTPINQKNYYTEYLKRDDQIYVYRQVQEETKKAKAGSAAVSNNIKGTPSAAATPDPDGTDGKEENQTIVIHPGSRNLRIGFGVDPYPKTVKMVIARRQHETKKVKQEEGAEQEDVDMADDSDPIIAAIKTVKKDLKERMKFYKCRIQPGSTDLTTNYNTKNTQPEEIPEHNDPSKVDWTDTSDKKEYYVGESALRVKDSNYALRWPIIHGCFNETKMYSSPQEVLGDMAIILVEALEAELGVKFTDYKNYNVVLLIPDLYDKTYVSSLVDLLLHKMDFPRVALLQEGMGATFGAGISTSCVIDVGAQKTSICCVEDGMVVPDSRVNLKYGGDDVTNAFLKLLQNISFPYNVDPNDTNDMLLMEELKTQYATADEASIGVSTGQLIRPRQNKLTQKYTFKFYDEGMLAPLGLFYPELFEPLNTMYKEFFRDRHRLFPRNMDVYESNKEDNPVSGAQTALLIKQGLIEAPEEPVEGEAVVEKEIVDDVEQPYLFLTGLDHAVIQSIKSAAVSDPSRPGKMYENIIIIGGGAQLAGFETLLVDRLGIWRSMARNDGEDDGVSDEAIAVMPPPRDMDPQILTWKGGAVFSRLKVVEEMYITQKEWDLLGPRSIHYRTMFAY</sequence>
<evidence type="ECO:0000256" key="1">
    <source>
        <dbReference type="RuleBase" id="RU000487"/>
    </source>
</evidence>
<feature type="compositionally biased region" description="Low complexity" evidence="2">
    <location>
        <begin position="88"/>
        <end position="99"/>
    </location>
</feature>
<dbReference type="Proteomes" id="UP000182444">
    <property type="component" value="Chromosome 1D"/>
</dbReference>
<dbReference type="EMBL" id="KZ858963">
    <property type="protein sequence ID" value="RDW27405.1"/>
    <property type="molecule type" value="Genomic_DNA"/>
</dbReference>
<dbReference type="VEuPathDB" id="FungiDB:YALI1_D05822g"/>
<dbReference type="Gene3D" id="3.30.420.40">
    <property type="match status" value="2"/>
</dbReference>
<evidence type="ECO:0000313" key="4">
    <source>
        <dbReference type="EMBL" id="RDW27405.1"/>
    </source>
</evidence>
<feature type="region of interest" description="Disordered" evidence="2">
    <location>
        <begin position="264"/>
        <end position="289"/>
    </location>
</feature>
<evidence type="ECO:0000256" key="2">
    <source>
        <dbReference type="SAM" id="MobiDB-lite"/>
    </source>
</evidence>
<proteinExistence type="inferred from homology"/>
<reference evidence="3 5" key="1">
    <citation type="journal article" date="2016" name="PLoS ONE">
        <title>Sequence Assembly of Yarrowia lipolytica Strain W29/CLIB89 Shows Transposable Element Diversity.</title>
        <authorList>
            <person name="Magnan C."/>
            <person name="Yu J."/>
            <person name="Chang I."/>
            <person name="Jahn E."/>
            <person name="Kanomata Y."/>
            <person name="Wu J."/>
            <person name="Zeller M."/>
            <person name="Oakes M."/>
            <person name="Baldi P."/>
            <person name="Sandmeyer S."/>
        </authorList>
    </citation>
    <scope>NUCLEOTIDE SEQUENCE [LARGE SCALE GENOMIC DNA]</scope>
    <source>
        <strain evidence="3">CLIB89</strain>
        <strain evidence="5">CLIB89(W29)</strain>
    </source>
</reference>
<dbReference type="GeneID" id="2910651"/>
<dbReference type="CDD" id="cd10206">
    <property type="entry name" value="ASKHA_NBD_Arp8-like"/>
    <property type="match status" value="1"/>
</dbReference>
<evidence type="ECO:0000313" key="5">
    <source>
        <dbReference type="Proteomes" id="UP000182444"/>
    </source>
</evidence>
<dbReference type="KEGG" id="yli:2910651"/>
<dbReference type="OrthoDB" id="5572108at2759"/>
<comment type="similarity">
    <text evidence="1">Belongs to the actin family.</text>
</comment>
<evidence type="ECO:0000313" key="3">
    <source>
        <dbReference type="EMBL" id="AOW03580.1"/>
    </source>
</evidence>
<dbReference type="AlphaFoldDB" id="A0A1H6Q7G6"/>
<protein>
    <submittedName>
        <fullName evidence="3">Uncharacterized protein</fullName>
    </submittedName>
</protein>
<dbReference type="Pfam" id="PF00022">
    <property type="entry name" value="Actin"/>
    <property type="match status" value="2"/>
</dbReference>
<dbReference type="PANTHER" id="PTHR11937">
    <property type="entry name" value="ACTIN"/>
    <property type="match status" value="1"/>
</dbReference>
<feature type="region of interest" description="Disordered" evidence="2">
    <location>
        <begin position="1"/>
        <end position="108"/>
    </location>
</feature>
<dbReference type="SMART" id="SM00268">
    <property type="entry name" value="ACTIN"/>
    <property type="match status" value="1"/>
</dbReference>
<dbReference type="FunFam" id="3.30.420.40:FF:000232">
    <property type="entry name" value="Actin-related protein 8"/>
    <property type="match status" value="1"/>
</dbReference>
<dbReference type="GO" id="GO:0031011">
    <property type="term" value="C:Ino80 complex"/>
    <property type="evidence" value="ECO:0007669"/>
    <property type="project" value="EnsemblFungi"/>
</dbReference>
<organism evidence="3 5">
    <name type="scientific">Yarrowia lipolytica</name>
    <name type="common">Candida lipolytica</name>
    <dbReference type="NCBI Taxonomy" id="4952"/>
    <lineage>
        <taxon>Eukaryota</taxon>
        <taxon>Fungi</taxon>
        <taxon>Dikarya</taxon>
        <taxon>Ascomycota</taxon>
        <taxon>Saccharomycotina</taxon>
        <taxon>Dipodascomycetes</taxon>
        <taxon>Dipodascales</taxon>
        <taxon>Dipodascales incertae sedis</taxon>
        <taxon>Yarrowia</taxon>
    </lineage>
</organism>
<accession>A0A1H6Q7G6</accession>
<feature type="compositionally biased region" description="Polar residues" evidence="2">
    <location>
        <begin position="264"/>
        <end position="275"/>
    </location>
</feature>
<dbReference type="Proteomes" id="UP000256601">
    <property type="component" value="Unassembled WGS sequence"/>
</dbReference>
<dbReference type="InterPro" id="IPR004000">
    <property type="entry name" value="Actin"/>
</dbReference>